<accession>A0A0C2WD89</accession>
<proteinExistence type="predicted"/>
<feature type="non-terminal residue" evidence="1">
    <location>
        <position position="283"/>
    </location>
</feature>
<organism evidence="1 2">
    <name type="scientific">Amanita muscaria (strain Koide BX008)</name>
    <dbReference type="NCBI Taxonomy" id="946122"/>
    <lineage>
        <taxon>Eukaryota</taxon>
        <taxon>Fungi</taxon>
        <taxon>Dikarya</taxon>
        <taxon>Basidiomycota</taxon>
        <taxon>Agaricomycotina</taxon>
        <taxon>Agaricomycetes</taxon>
        <taxon>Agaricomycetidae</taxon>
        <taxon>Agaricales</taxon>
        <taxon>Pluteineae</taxon>
        <taxon>Amanitaceae</taxon>
        <taxon>Amanita</taxon>
    </lineage>
</organism>
<evidence type="ECO:0000313" key="1">
    <source>
        <dbReference type="EMBL" id="KIL59322.1"/>
    </source>
</evidence>
<dbReference type="EMBL" id="KN818317">
    <property type="protein sequence ID" value="KIL59322.1"/>
    <property type="molecule type" value="Genomic_DNA"/>
</dbReference>
<gene>
    <name evidence="1" type="ORF">M378DRAFT_180854</name>
</gene>
<evidence type="ECO:0000313" key="2">
    <source>
        <dbReference type="Proteomes" id="UP000054549"/>
    </source>
</evidence>
<protein>
    <submittedName>
        <fullName evidence="1">Uncharacterized protein</fullName>
    </submittedName>
</protein>
<keyword evidence="2" id="KW-1185">Reference proteome</keyword>
<name>A0A0C2WD89_AMAMK</name>
<dbReference type="AlphaFoldDB" id="A0A0C2WD89"/>
<sequence length="283" mass="31666">MSSSASEGYLTEKLGNARQALLASGYYLGTPEPKWEDKVTWKRIGKAERLVSVEDDVIATAAYKAFEESDQLGKAPNPPDPVMLSAVVHVSEEDYWLTSCGMWRGDSPVARTLADVKPTCVGVAPVHAVFAEDFRLVLENVNNLMEMSRAYDRRKGVIIGGTNLRLKFRHVLFEALNREDGNVGVTSTASTDSVSRESKVIVLIMKLTRHCQGVPVQYTIAQWPAFYSEAQEQLKTMVDTHRVNYLRAFDMHGNLIEPQDYRRHLQGALVQIHFTLTHWAIGG</sequence>
<dbReference type="InParanoid" id="A0A0C2WD89"/>
<dbReference type="Proteomes" id="UP000054549">
    <property type="component" value="Unassembled WGS sequence"/>
</dbReference>
<reference evidence="1 2" key="1">
    <citation type="submission" date="2014-04" db="EMBL/GenBank/DDBJ databases">
        <title>Evolutionary Origins and Diversification of the Mycorrhizal Mutualists.</title>
        <authorList>
            <consortium name="DOE Joint Genome Institute"/>
            <consortium name="Mycorrhizal Genomics Consortium"/>
            <person name="Kohler A."/>
            <person name="Kuo A."/>
            <person name="Nagy L.G."/>
            <person name="Floudas D."/>
            <person name="Copeland A."/>
            <person name="Barry K.W."/>
            <person name="Cichocki N."/>
            <person name="Veneault-Fourrey C."/>
            <person name="LaButti K."/>
            <person name="Lindquist E.A."/>
            <person name="Lipzen A."/>
            <person name="Lundell T."/>
            <person name="Morin E."/>
            <person name="Murat C."/>
            <person name="Riley R."/>
            <person name="Ohm R."/>
            <person name="Sun H."/>
            <person name="Tunlid A."/>
            <person name="Henrissat B."/>
            <person name="Grigoriev I.V."/>
            <person name="Hibbett D.S."/>
            <person name="Martin F."/>
        </authorList>
    </citation>
    <scope>NUCLEOTIDE SEQUENCE [LARGE SCALE GENOMIC DNA]</scope>
    <source>
        <strain evidence="1 2">Koide BX008</strain>
    </source>
</reference>
<dbReference type="OrthoDB" id="3265368at2759"/>
<dbReference type="HOGENOM" id="CLU_046434_1_1_1"/>